<gene>
    <name evidence="2" type="ordered locus">VIT_16s0022g00740</name>
</gene>
<reference evidence="3" key="1">
    <citation type="journal article" date="2007" name="Nature">
        <title>The grapevine genome sequence suggests ancestral hexaploidization in major angiosperm phyla.</title>
        <authorList>
            <consortium name="The French-Italian Public Consortium for Grapevine Genome Characterization."/>
            <person name="Jaillon O."/>
            <person name="Aury J.-M."/>
            <person name="Noel B."/>
            <person name="Policriti A."/>
            <person name="Clepet C."/>
            <person name="Casagrande A."/>
            <person name="Choisne N."/>
            <person name="Aubourg S."/>
            <person name="Vitulo N."/>
            <person name="Jubin C."/>
            <person name="Vezzi A."/>
            <person name="Legeai F."/>
            <person name="Hugueney P."/>
            <person name="Dasilva C."/>
            <person name="Horner D."/>
            <person name="Mica E."/>
            <person name="Jublot D."/>
            <person name="Poulain J."/>
            <person name="Bruyere C."/>
            <person name="Billault A."/>
            <person name="Segurens B."/>
            <person name="Gouyvenoux M."/>
            <person name="Ugarte E."/>
            <person name="Cattonaro F."/>
            <person name="Anthouard V."/>
            <person name="Vico V."/>
            <person name="Del Fabbro C."/>
            <person name="Alaux M."/>
            <person name="Di Gaspero G."/>
            <person name="Dumas V."/>
            <person name="Felice N."/>
            <person name="Paillard S."/>
            <person name="Juman I."/>
            <person name="Moroldo M."/>
            <person name="Scalabrin S."/>
            <person name="Canaguier A."/>
            <person name="Le Clainche I."/>
            <person name="Malacrida G."/>
            <person name="Durand E."/>
            <person name="Pesole G."/>
            <person name="Laucou V."/>
            <person name="Chatelet P."/>
            <person name="Merdinoglu D."/>
            <person name="Delledonne M."/>
            <person name="Pezzotti M."/>
            <person name="Lecharny A."/>
            <person name="Scarpelli C."/>
            <person name="Artiguenave F."/>
            <person name="Pe M.E."/>
            <person name="Valle G."/>
            <person name="Morgante M."/>
            <person name="Caboche M."/>
            <person name="Adam-Blondon A.-F."/>
            <person name="Weissenbach J."/>
            <person name="Quetier F."/>
            <person name="Wincker P."/>
        </authorList>
    </citation>
    <scope>NUCLEOTIDE SEQUENCE [LARGE SCALE GENOMIC DNA]</scope>
    <source>
        <strain evidence="3">cv. Pinot noir / PN40024</strain>
    </source>
</reference>
<dbReference type="AlphaFoldDB" id="D7T288"/>
<dbReference type="STRING" id="29760.D7T288"/>
<dbReference type="Proteomes" id="UP000009183">
    <property type="component" value="Chromosome 16"/>
</dbReference>
<evidence type="ECO:0000313" key="2">
    <source>
        <dbReference type="EMBL" id="CBI24579.3"/>
    </source>
</evidence>
<keyword evidence="1" id="KW-1133">Transmembrane helix</keyword>
<name>D7T288_VITVI</name>
<evidence type="ECO:0000256" key="1">
    <source>
        <dbReference type="SAM" id="Phobius"/>
    </source>
</evidence>
<dbReference type="PaxDb" id="29760-VIT_16s0022g00740.t01"/>
<keyword evidence="1" id="KW-0812">Transmembrane</keyword>
<keyword evidence="1" id="KW-0472">Membrane</keyword>
<proteinExistence type="predicted"/>
<keyword evidence="3" id="KW-1185">Reference proteome</keyword>
<organism evidence="2 3">
    <name type="scientific">Vitis vinifera</name>
    <name type="common">Grape</name>
    <dbReference type="NCBI Taxonomy" id="29760"/>
    <lineage>
        <taxon>Eukaryota</taxon>
        <taxon>Viridiplantae</taxon>
        <taxon>Streptophyta</taxon>
        <taxon>Embryophyta</taxon>
        <taxon>Tracheophyta</taxon>
        <taxon>Spermatophyta</taxon>
        <taxon>Magnoliopsida</taxon>
        <taxon>eudicotyledons</taxon>
        <taxon>Gunneridae</taxon>
        <taxon>Pentapetalae</taxon>
        <taxon>rosids</taxon>
        <taxon>Vitales</taxon>
        <taxon>Vitaceae</taxon>
        <taxon>Viteae</taxon>
        <taxon>Vitis</taxon>
    </lineage>
</organism>
<evidence type="ECO:0000313" key="3">
    <source>
        <dbReference type="Proteomes" id="UP000009183"/>
    </source>
</evidence>
<accession>D7T288</accession>
<protein>
    <submittedName>
        <fullName evidence="2">Uncharacterized protein</fullName>
    </submittedName>
</protein>
<dbReference type="HOGENOM" id="CLU_2255112_0_0_1"/>
<feature type="transmembrane region" description="Helical" evidence="1">
    <location>
        <begin position="84"/>
        <end position="103"/>
    </location>
</feature>
<sequence length="104" mass="12203">MGPFSVECDRIDLVDVDALAITIKKTLATYGTTALREMIQNYMALDFSWKVRINHRLVFLAFSSACRFLIPYFLKLLLQICNCSYYLVFFWCIINLELFRICIL</sequence>
<dbReference type="EMBL" id="FN595506">
    <property type="protein sequence ID" value="CBI24579.3"/>
    <property type="molecule type" value="Genomic_DNA"/>
</dbReference>
<dbReference type="InParanoid" id="D7T288"/>